<dbReference type="RefSeq" id="WP_201103825.1">
    <property type="nucleotide sequence ID" value="NZ_CP067977.1"/>
</dbReference>
<gene>
    <name evidence="2" type="ORF">JIP62_05095</name>
</gene>
<accession>A0ABX7BPG0</accession>
<feature type="domain" description="Phage tail collar" evidence="1">
    <location>
        <begin position="6"/>
        <end position="62"/>
    </location>
</feature>
<name>A0ABX7BPG0_9CAUL</name>
<dbReference type="Proteomes" id="UP000595448">
    <property type="component" value="Chromosome"/>
</dbReference>
<organism evidence="2 3">
    <name type="scientific">Brevundimonas vitisensis</name>
    <dbReference type="NCBI Taxonomy" id="2800818"/>
    <lineage>
        <taxon>Bacteria</taxon>
        <taxon>Pseudomonadati</taxon>
        <taxon>Pseudomonadota</taxon>
        <taxon>Alphaproteobacteria</taxon>
        <taxon>Caulobacterales</taxon>
        <taxon>Caulobacteraceae</taxon>
        <taxon>Brevundimonas</taxon>
    </lineage>
</organism>
<evidence type="ECO:0000259" key="1">
    <source>
        <dbReference type="Pfam" id="PF07484"/>
    </source>
</evidence>
<dbReference type="Gene3D" id="3.90.1340.10">
    <property type="entry name" value="Phage tail collar domain"/>
    <property type="match status" value="1"/>
</dbReference>
<keyword evidence="3" id="KW-1185">Reference proteome</keyword>
<dbReference type="Pfam" id="PF07484">
    <property type="entry name" value="Collar"/>
    <property type="match status" value="1"/>
</dbReference>
<protein>
    <submittedName>
        <fullName evidence="2">Phage tail protein</fullName>
    </submittedName>
</protein>
<reference evidence="2 3" key="1">
    <citation type="submission" date="2021-01" db="EMBL/GenBank/DDBJ databases">
        <title>Brevundimonas vitis sp. nov., an bacterium isolated from grape (Vitis vinifera).</title>
        <authorList>
            <person name="Jiang L."/>
            <person name="Lee J."/>
        </authorList>
    </citation>
    <scope>NUCLEOTIDE SEQUENCE [LARGE SCALE GENOMIC DNA]</scope>
    <source>
        <strain evidence="2 3">GRTSA-9</strain>
    </source>
</reference>
<dbReference type="EMBL" id="CP067977">
    <property type="protein sequence ID" value="QQQ19474.1"/>
    <property type="molecule type" value="Genomic_DNA"/>
</dbReference>
<dbReference type="InterPro" id="IPR011083">
    <property type="entry name" value="Phage_tail_collar_dom"/>
</dbReference>
<dbReference type="SUPFAM" id="SSF88874">
    <property type="entry name" value="Receptor-binding domain of short tail fibre protein gp12"/>
    <property type="match status" value="1"/>
</dbReference>
<evidence type="ECO:0000313" key="3">
    <source>
        <dbReference type="Proteomes" id="UP000595448"/>
    </source>
</evidence>
<dbReference type="InterPro" id="IPR037053">
    <property type="entry name" value="Phage_tail_collar_dom_sf"/>
</dbReference>
<proteinExistence type="predicted"/>
<evidence type="ECO:0000313" key="2">
    <source>
        <dbReference type="EMBL" id="QQQ19474.1"/>
    </source>
</evidence>
<sequence length="184" mass="18953">MDAYTGEIRAFGFNFPPQNWALCDGSLRNVNQYQALYSIIGNLYGGTVNQTFALPNLLGRAPMGSGTGPGLTPRTLATSTGAPTVALTTSQMPVHNHGLTANNATYPNMASGPGTTTALSRVMVPNGTGASVAENFSSTGGLDTALNSAAIGVQGNGEAHNNVQPIQVLNFCICLDGYYPVPAS</sequence>